<feature type="region of interest" description="Disordered" evidence="1">
    <location>
        <begin position="84"/>
        <end position="184"/>
    </location>
</feature>
<dbReference type="OrthoDB" id="10453197at2759"/>
<sequence>MRLRIGEAQSKDIAEAEILALQLEAYRVAHKQKTNRYRGHPTNAVASNESDCLDDPESFTKTFMDGFRQEMKSLTNDIKQVVKSARNTQPGKTNDNFNNNKPWSNNYQNKGNYQNRNNHNGSGNNNYQNGNHNYNGQNNNNCRNQNGRNDQNGNTAQNYRQGSSGNRDLSNTGAGVRQMSQGPG</sequence>
<proteinExistence type="predicted"/>
<evidence type="ECO:0000313" key="3">
    <source>
        <dbReference type="Proteomes" id="UP000507470"/>
    </source>
</evidence>
<keyword evidence="3" id="KW-1185">Reference proteome</keyword>
<dbReference type="EMBL" id="CACVKT020009675">
    <property type="protein sequence ID" value="CAC5422656.1"/>
    <property type="molecule type" value="Genomic_DNA"/>
</dbReference>
<gene>
    <name evidence="2" type="ORF">MCOR_54693</name>
</gene>
<feature type="compositionally biased region" description="Polar residues" evidence="1">
    <location>
        <begin position="85"/>
        <end position="104"/>
    </location>
</feature>
<dbReference type="Proteomes" id="UP000507470">
    <property type="component" value="Unassembled WGS sequence"/>
</dbReference>
<organism evidence="2 3">
    <name type="scientific">Mytilus coruscus</name>
    <name type="common">Sea mussel</name>
    <dbReference type="NCBI Taxonomy" id="42192"/>
    <lineage>
        <taxon>Eukaryota</taxon>
        <taxon>Metazoa</taxon>
        <taxon>Spiralia</taxon>
        <taxon>Lophotrochozoa</taxon>
        <taxon>Mollusca</taxon>
        <taxon>Bivalvia</taxon>
        <taxon>Autobranchia</taxon>
        <taxon>Pteriomorphia</taxon>
        <taxon>Mytilida</taxon>
        <taxon>Mytiloidea</taxon>
        <taxon>Mytilidae</taxon>
        <taxon>Mytilinae</taxon>
        <taxon>Mytilus</taxon>
    </lineage>
</organism>
<dbReference type="AlphaFoldDB" id="A0A6J8ES82"/>
<evidence type="ECO:0000256" key="1">
    <source>
        <dbReference type="SAM" id="MobiDB-lite"/>
    </source>
</evidence>
<name>A0A6J8ES82_MYTCO</name>
<reference evidence="2 3" key="1">
    <citation type="submission" date="2020-06" db="EMBL/GenBank/DDBJ databases">
        <authorList>
            <person name="Li R."/>
            <person name="Bekaert M."/>
        </authorList>
    </citation>
    <scope>NUCLEOTIDE SEQUENCE [LARGE SCALE GENOMIC DNA]</scope>
    <source>
        <strain evidence="3">wild</strain>
    </source>
</reference>
<protein>
    <submittedName>
        <fullName evidence="2">Uncharacterized protein</fullName>
    </submittedName>
</protein>
<feature type="compositionally biased region" description="Polar residues" evidence="1">
    <location>
        <begin position="155"/>
        <end position="184"/>
    </location>
</feature>
<evidence type="ECO:0000313" key="2">
    <source>
        <dbReference type="EMBL" id="CAC5422656.1"/>
    </source>
</evidence>
<accession>A0A6J8ES82</accession>
<feature type="compositionally biased region" description="Low complexity" evidence="1">
    <location>
        <begin position="105"/>
        <end position="154"/>
    </location>
</feature>